<sequence length="376" mass="42718">MTCKFMSYNYIFFALANRKTKLFTSKSSEFELEALEVHNEFRAEHGVPPLVLSKEISKHSQKWAEDLAKKDSLAYSLNQNYGESVYCGWSPDPSTKIKARDCVEKWYSEINNFSFGREPEVLNCGHFTQIVWKGTRELGIGSAKSKSGKLYVVANYYPPGNYSGQFIKNVYPPGANQFKRSNGTSQRESNNNLSPPSPSNQRNSKNFSDIASDLVNKFRSSTISSSTSNEKFDEEFLKAHNEYRRNHGVPPLELNKKLCKYAEEWAKTLAKKGETEHRDQNDYGENIFSAWSTDPNFTVTGRDPVDKWYSEVSFHRFGQEPLDLKSGHFTQIVWEDTKEVGVGMAKSKDGHIYVVANYNPPGNVIGSFSKKVKPPI</sequence>
<dbReference type="InterPro" id="IPR014044">
    <property type="entry name" value="CAP_dom"/>
</dbReference>
<accession>A0A922MJB3</accession>
<dbReference type="SMART" id="SM00198">
    <property type="entry name" value="SCP"/>
    <property type="match status" value="2"/>
</dbReference>
<gene>
    <name evidence="5" type="ORF">HF086_016307</name>
</gene>
<feature type="compositionally biased region" description="Polar residues" evidence="3">
    <location>
        <begin position="178"/>
        <end position="188"/>
    </location>
</feature>
<dbReference type="InterPro" id="IPR035940">
    <property type="entry name" value="CAP_sf"/>
</dbReference>
<dbReference type="FunFam" id="3.40.33.10:FF:000002">
    <property type="entry name" value="Golgi-associated plant pathogenesis-related protein 1"/>
    <property type="match status" value="2"/>
</dbReference>
<evidence type="ECO:0000259" key="4">
    <source>
        <dbReference type="SMART" id="SM00198"/>
    </source>
</evidence>
<feature type="domain" description="SCP" evidence="4">
    <location>
        <begin position="231"/>
        <end position="366"/>
    </location>
</feature>
<dbReference type="Pfam" id="PF00188">
    <property type="entry name" value="CAP"/>
    <property type="match status" value="2"/>
</dbReference>
<dbReference type="PANTHER" id="PTHR10334">
    <property type="entry name" value="CYSTEINE-RICH SECRETORY PROTEIN-RELATED"/>
    <property type="match status" value="1"/>
</dbReference>
<dbReference type="InterPro" id="IPR034113">
    <property type="entry name" value="SCP_GAPR1-like"/>
</dbReference>
<comment type="caution">
    <text evidence="5">The sequence shown here is derived from an EMBL/GenBank/DDBJ whole genome shotgun (WGS) entry which is preliminary data.</text>
</comment>
<dbReference type="Gene3D" id="3.40.33.10">
    <property type="entry name" value="CAP"/>
    <property type="match status" value="2"/>
</dbReference>
<organism evidence="5 6">
    <name type="scientific">Spodoptera exigua</name>
    <name type="common">Beet armyworm</name>
    <name type="synonym">Noctua fulgens</name>
    <dbReference type="NCBI Taxonomy" id="7107"/>
    <lineage>
        <taxon>Eukaryota</taxon>
        <taxon>Metazoa</taxon>
        <taxon>Ecdysozoa</taxon>
        <taxon>Arthropoda</taxon>
        <taxon>Hexapoda</taxon>
        <taxon>Insecta</taxon>
        <taxon>Pterygota</taxon>
        <taxon>Neoptera</taxon>
        <taxon>Endopterygota</taxon>
        <taxon>Lepidoptera</taxon>
        <taxon>Glossata</taxon>
        <taxon>Ditrysia</taxon>
        <taxon>Noctuoidea</taxon>
        <taxon>Noctuidae</taxon>
        <taxon>Amphipyrinae</taxon>
        <taxon>Spodoptera</taxon>
    </lineage>
</organism>
<dbReference type="Proteomes" id="UP000814243">
    <property type="component" value="Unassembled WGS sequence"/>
</dbReference>
<dbReference type="PROSITE" id="PS01009">
    <property type="entry name" value="CRISP_1"/>
    <property type="match status" value="2"/>
</dbReference>
<protein>
    <recommendedName>
        <fullName evidence="4">SCP domain-containing protein</fullName>
    </recommendedName>
</protein>
<dbReference type="InterPro" id="IPR018244">
    <property type="entry name" value="Allrgn_V5/Tpx1_CS"/>
</dbReference>
<dbReference type="SUPFAM" id="SSF55797">
    <property type="entry name" value="PR-1-like"/>
    <property type="match status" value="2"/>
</dbReference>
<feature type="compositionally biased region" description="Low complexity" evidence="3">
    <location>
        <begin position="189"/>
        <end position="206"/>
    </location>
</feature>
<evidence type="ECO:0000256" key="3">
    <source>
        <dbReference type="SAM" id="MobiDB-lite"/>
    </source>
</evidence>
<dbReference type="PRINTS" id="PR00837">
    <property type="entry name" value="V5TPXLIKE"/>
</dbReference>
<dbReference type="GO" id="GO:0005576">
    <property type="term" value="C:extracellular region"/>
    <property type="evidence" value="ECO:0007669"/>
    <property type="project" value="UniProtKB-SubCell"/>
</dbReference>
<reference evidence="5" key="1">
    <citation type="journal article" date="2021" name="G3 (Bethesda)">
        <title>Genome and transcriptome analysis of the beet armyworm Spodoptera exigua reveals targets for pest control. .</title>
        <authorList>
            <person name="Simon S."/>
            <person name="Breeschoten T."/>
            <person name="Jansen H.J."/>
            <person name="Dirks R.P."/>
            <person name="Schranz M.E."/>
            <person name="Ros V.I.D."/>
        </authorList>
    </citation>
    <scope>NUCLEOTIDE SEQUENCE</scope>
    <source>
        <strain evidence="5">TB_SE_WUR_2020</strain>
    </source>
</reference>
<dbReference type="CDD" id="cd05382">
    <property type="entry name" value="CAP_GAPR1-like"/>
    <property type="match status" value="2"/>
</dbReference>
<comment type="subcellular location">
    <subcellularLocation>
        <location evidence="1">Secreted</location>
    </subcellularLocation>
</comment>
<evidence type="ECO:0000313" key="5">
    <source>
        <dbReference type="EMBL" id="KAH9638320.1"/>
    </source>
</evidence>
<keyword evidence="2" id="KW-0964">Secreted</keyword>
<evidence type="ECO:0000256" key="2">
    <source>
        <dbReference type="ARBA" id="ARBA00022525"/>
    </source>
</evidence>
<name>A0A922MJB3_SPOEX</name>
<dbReference type="EMBL" id="JACEFF010000403">
    <property type="protein sequence ID" value="KAH9638320.1"/>
    <property type="molecule type" value="Genomic_DNA"/>
</dbReference>
<dbReference type="AlphaFoldDB" id="A0A922MJB3"/>
<feature type="region of interest" description="Disordered" evidence="3">
    <location>
        <begin position="177"/>
        <end position="206"/>
    </location>
</feature>
<dbReference type="InterPro" id="IPR001283">
    <property type="entry name" value="CRISP-related"/>
</dbReference>
<evidence type="ECO:0000256" key="1">
    <source>
        <dbReference type="ARBA" id="ARBA00004613"/>
    </source>
</evidence>
<proteinExistence type="predicted"/>
<evidence type="ECO:0000313" key="6">
    <source>
        <dbReference type="Proteomes" id="UP000814243"/>
    </source>
</evidence>
<feature type="domain" description="SCP" evidence="4">
    <location>
        <begin position="29"/>
        <end position="164"/>
    </location>
</feature>